<proteinExistence type="predicted"/>
<dbReference type="AlphaFoldDB" id="A0A1B1A8P9"/>
<dbReference type="EMBL" id="CP015231">
    <property type="protein sequence ID" value="ANP42916.1"/>
    <property type="molecule type" value="Genomic_DNA"/>
</dbReference>
<evidence type="ECO:0000313" key="2">
    <source>
        <dbReference type="Proteomes" id="UP000013243"/>
    </source>
</evidence>
<sequence length="68" mass="7722">MAYTPQDLANINQMISGGLKQAMIAGEMVQYRDLNELLRIRRLIEAELKPAQARVSFPVRYAETDRGV</sequence>
<accession>A0A1B1A8P9</accession>
<dbReference type="NCBIfam" id="NF047331">
    <property type="entry name" value="phage_HTJ"/>
    <property type="match status" value="1"/>
</dbReference>
<dbReference type="OrthoDB" id="8657519at2"/>
<gene>
    <name evidence="1" type="ORF">K529_019320</name>
</gene>
<keyword evidence="1" id="KW-0614">Plasmid</keyword>
<geneLocation type="plasmid" evidence="1 2">
    <name>unnamed1</name>
</geneLocation>
<organism evidence="1 2">
    <name type="scientific">Tritonibacter mobilis F1926</name>
    <dbReference type="NCBI Taxonomy" id="1265309"/>
    <lineage>
        <taxon>Bacteria</taxon>
        <taxon>Pseudomonadati</taxon>
        <taxon>Pseudomonadota</taxon>
        <taxon>Alphaproteobacteria</taxon>
        <taxon>Rhodobacterales</taxon>
        <taxon>Paracoccaceae</taxon>
        <taxon>Tritonibacter</taxon>
    </lineage>
</organism>
<evidence type="ECO:0000313" key="1">
    <source>
        <dbReference type="EMBL" id="ANP42916.1"/>
    </source>
</evidence>
<reference evidence="1 2" key="1">
    <citation type="journal article" date="2016" name="ISME J.">
        <title>Global occurrence and heterogeneity of the Roseobacter-clade species Ruegeria mobilis.</title>
        <authorList>
            <person name="Sonnenschein E."/>
            <person name="Gram L."/>
        </authorList>
    </citation>
    <scope>NUCLEOTIDE SEQUENCE [LARGE SCALE GENOMIC DNA]</scope>
    <source>
        <strain evidence="1 2">F1926</strain>
        <plasmid evidence="1 2">unnamed1</plasmid>
    </source>
</reference>
<dbReference type="Proteomes" id="UP000013243">
    <property type="component" value="Plasmid unnamed1"/>
</dbReference>
<dbReference type="KEGG" id="rmb:K529_019320"/>
<name>A0A1B1A8P9_9RHOB</name>
<protein>
    <submittedName>
        <fullName evidence="1">Uncharacterized protein</fullName>
    </submittedName>
</protein>
<dbReference type="GeneID" id="28252032"/>
<dbReference type="RefSeq" id="WP_046002529.1">
    <property type="nucleotide sequence ID" value="NZ_CP015231.1"/>
</dbReference>